<keyword evidence="1" id="KW-0175">Coiled coil</keyword>
<dbReference type="RefSeq" id="WP_012413299.1">
    <property type="nucleotide sequence ID" value="NC_010632.1"/>
</dbReference>
<dbReference type="AlphaFoldDB" id="B2JBI8"/>
<sequence length="115" mass="13453">MTDTPEYFPSRLDRAEQIILGLAERQANTQAQLDELRQEVRGLTSNVDRVLARSAILDDVLLELRDSHEAHQRNFEIHQRNFEIHRQDFQEHQRTTNAALQSLEAILLQLTRNHS</sequence>
<geneLocation type="plasmid" evidence="2 3">
    <name>pNPUN02</name>
</geneLocation>
<dbReference type="EMBL" id="CP001039">
    <property type="protein sequence ID" value="ACC85292.1"/>
    <property type="molecule type" value="Genomic_DNA"/>
</dbReference>
<keyword evidence="3" id="KW-1185">Reference proteome</keyword>
<protein>
    <submittedName>
        <fullName evidence="2">Uncharacterized protein</fullName>
    </submittedName>
</protein>
<evidence type="ECO:0000256" key="1">
    <source>
        <dbReference type="SAM" id="Coils"/>
    </source>
</evidence>
<dbReference type="KEGG" id="npu:Npun_BF167"/>
<evidence type="ECO:0000313" key="2">
    <source>
        <dbReference type="EMBL" id="ACC85292.1"/>
    </source>
</evidence>
<dbReference type="EnsemblBacteria" id="ACC85292">
    <property type="protein sequence ID" value="ACC85292"/>
    <property type="gene ID" value="Npun_BF167"/>
</dbReference>
<reference evidence="3" key="1">
    <citation type="submission" date="2008-04" db="EMBL/GenBank/DDBJ databases">
        <title>Complete sequence of plasmid 2 of Nostoc punctiforme ATCC 29133.</title>
        <authorList>
            <consortium name="US DOE Joint Genome Institute"/>
            <person name="Copeland A."/>
            <person name="Lucas S."/>
            <person name="Lapidus A."/>
            <person name="Glavina del Rio T."/>
            <person name="Dalin E."/>
            <person name="Tice H."/>
            <person name="Pitluck S."/>
            <person name="Chain P."/>
            <person name="Malfatti S."/>
            <person name="Shin M."/>
            <person name="Vergez L."/>
            <person name="Schmutz J."/>
            <person name="Larimer F."/>
            <person name="Land M."/>
            <person name="Hauser L."/>
            <person name="Kyrpides N."/>
            <person name="Kim E."/>
            <person name="Meeks J.C."/>
            <person name="Elhai J."/>
            <person name="Campbell E.L."/>
            <person name="Thiel T."/>
            <person name="Longmire J."/>
            <person name="Potts M."/>
            <person name="Atlas R."/>
        </authorList>
    </citation>
    <scope>NUCLEOTIDE SEQUENCE [LARGE SCALE GENOMIC DNA]</scope>
    <source>
        <strain evidence="3">ATCC 29133 / PCC 73102</strain>
        <plasmid evidence="3">Plasmid pNPUN02</plasmid>
    </source>
</reference>
<dbReference type="HOGENOM" id="CLU_2204575_0_0_3"/>
<dbReference type="Proteomes" id="UP000001191">
    <property type="component" value="Plasmid pNPUN02"/>
</dbReference>
<name>B2JBI8_NOSP7</name>
<dbReference type="OrthoDB" id="488442at2"/>
<organism evidence="2 3">
    <name type="scientific">Nostoc punctiforme (strain ATCC 29133 / PCC 73102)</name>
    <dbReference type="NCBI Taxonomy" id="63737"/>
    <lineage>
        <taxon>Bacteria</taxon>
        <taxon>Bacillati</taxon>
        <taxon>Cyanobacteriota</taxon>
        <taxon>Cyanophyceae</taxon>
        <taxon>Nostocales</taxon>
        <taxon>Nostocaceae</taxon>
        <taxon>Nostoc</taxon>
    </lineage>
</organism>
<proteinExistence type="predicted"/>
<gene>
    <name evidence="2" type="ordered locus">Npun_BF167</name>
</gene>
<evidence type="ECO:0000313" key="3">
    <source>
        <dbReference type="Proteomes" id="UP000001191"/>
    </source>
</evidence>
<accession>B2JBI8</accession>
<keyword evidence="2" id="KW-0614">Plasmid</keyword>
<feature type="coiled-coil region" evidence="1">
    <location>
        <begin position="19"/>
        <end position="53"/>
    </location>
</feature>
<dbReference type="PhylomeDB" id="B2JBI8"/>